<feature type="compositionally biased region" description="Basic and acidic residues" evidence="1">
    <location>
        <begin position="12"/>
        <end position="30"/>
    </location>
</feature>
<dbReference type="Proteomes" id="UP000235145">
    <property type="component" value="Unassembled WGS sequence"/>
</dbReference>
<evidence type="ECO:0000313" key="2">
    <source>
        <dbReference type="EMBL" id="KAJ0191277.1"/>
    </source>
</evidence>
<proteinExistence type="predicted"/>
<name>A0A9R1UQF3_LACSA</name>
<feature type="compositionally biased region" description="Polar residues" evidence="1">
    <location>
        <begin position="1"/>
        <end position="10"/>
    </location>
</feature>
<protein>
    <submittedName>
        <fullName evidence="2">Uncharacterized protein</fullName>
    </submittedName>
</protein>
<dbReference type="EMBL" id="NBSK02000008">
    <property type="protein sequence ID" value="KAJ0191277.1"/>
    <property type="molecule type" value="Genomic_DNA"/>
</dbReference>
<dbReference type="InterPro" id="IPR013083">
    <property type="entry name" value="Znf_RING/FYVE/PHD"/>
</dbReference>
<feature type="region of interest" description="Disordered" evidence="1">
    <location>
        <begin position="1"/>
        <end position="140"/>
    </location>
</feature>
<sequence>MSAFFRTTTMEKLGEGSCGDKHGGKDDSKTSKKRSVYNLRSKDPKPEGSMGPPTYNLRNKVQKTEGKKASKVTQNKKTPKKNGSKDSSPVIQRRVVSETELKRTYPKIPPFPITDIGSKKPLTTSMADHDKNQPSSSQLEPFFHDPVYHIRWEGYELGSGHCGQICVLCNKDLSSALESDSDDDEESEYNEDSLYGDDDDDGGVDLGYFDERAPPLLPIVDILGCGHAFHTECLKNGAHDEESGDPICVLCSRIA</sequence>
<reference evidence="2 3" key="1">
    <citation type="journal article" date="2017" name="Nat. Commun.">
        <title>Genome assembly with in vitro proximity ligation data and whole-genome triplication in lettuce.</title>
        <authorList>
            <person name="Reyes-Chin-Wo S."/>
            <person name="Wang Z."/>
            <person name="Yang X."/>
            <person name="Kozik A."/>
            <person name="Arikit S."/>
            <person name="Song C."/>
            <person name="Xia L."/>
            <person name="Froenicke L."/>
            <person name="Lavelle D.O."/>
            <person name="Truco M.J."/>
            <person name="Xia R."/>
            <person name="Zhu S."/>
            <person name="Xu C."/>
            <person name="Xu H."/>
            <person name="Xu X."/>
            <person name="Cox K."/>
            <person name="Korf I."/>
            <person name="Meyers B.C."/>
            <person name="Michelmore R.W."/>
        </authorList>
    </citation>
    <scope>NUCLEOTIDE SEQUENCE [LARGE SCALE GENOMIC DNA]</scope>
    <source>
        <strain evidence="3">cv. Salinas</strain>
        <tissue evidence="2">Seedlings</tissue>
    </source>
</reference>
<organism evidence="2 3">
    <name type="scientific">Lactuca sativa</name>
    <name type="common">Garden lettuce</name>
    <dbReference type="NCBI Taxonomy" id="4236"/>
    <lineage>
        <taxon>Eukaryota</taxon>
        <taxon>Viridiplantae</taxon>
        <taxon>Streptophyta</taxon>
        <taxon>Embryophyta</taxon>
        <taxon>Tracheophyta</taxon>
        <taxon>Spermatophyta</taxon>
        <taxon>Magnoliopsida</taxon>
        <taxon>eudicotyledons</taxon>
        <taxon>Gunneridae</taxon>
        <taxon>Pentapetalae</taxon>
        <taxon>asterids</taxon>
        <taxon>campanulids</taxon>
        <taxon>Asterales</taxon>
        <taxon>Asteraceae</taxon>
        <taxon>Cichorioideae</taxon>
        <taxon>Cichorieae</taxon>
        <taxon>Lactucinae</taxon>
        <taxon>Lactuca</taxon>
    </lineage>
</organism>
<feature type="region of interest" description="Disordered" evidence="1">
    <location>
        <begin position="177"/>
        <end position="207"/>
    </location>
</feature>
<feature type="compositionally biased region" description="Acidic residues" evidence="1">
    <location>
        <begin position="179"/>
        <end position="203"/>
    </location>
</feature>
<dbReference type="PANTHER" id="PTHR31150:SF6">
    <property type="entry name" value="ZINC ION BINDING PROTEIN"/>
    <property type="match status" value="1"/>
</dbReference>
<evidence type="ECO:0000256" key="1">
    <source>
        <dbReference type="SAM" id="MobiDB-lite"/>
    </source>
</evidence>
<evidence type="ECO:0000313" key="3">
    <source>
        <dbReference type="Proteomes" id="UP000235145"/>
    </source>
</evidence>
<gene>
    <name evidence="2" type="ORF">LSAT_V11C800415040</name>
</gene>
<dbReference type="AlphaFoldDB" id="A0A9R1UQF3"/>
<accession>A0A9R1UQF3</accession>
<keyword evidence="3" id="KW-1185">Reference proteome</keyword>
<dbReference type="PANTHER" id="PTHR31150">
    <property type="entry name" value="EXPRESSED PROTEIN"/>
    <property type="match status" value="1"/>
</dbReference>
<dbReference type="Gene3D" id="3.30.40.10">
    <property type="entry name" value="Zinc/RING finger domain, C3HC4 (zinc finger)"/>
    <property type="match status" value="1"/>
</dbReference>
<comment type="caution">
    <text evidence="2">The sequence shown here is derived from an EMBL/GenBank/DDBJ whole genome shotgun (WGS) entry which is preliminary data.</text>
</comment>